<evidence type="ECO:0000259" key="2">
    <source>
        <dbReference type="PROSITE" id="PS50948"/>
    </source>
</evidence>
<proteinExistence type="predicted"/>
<dbReference type="EMBL" id="CAJOAZ010007610">
    <property type="protein sequence ID" value="CAF4166568.1"/>
    <property type="molecule type" value="Genomic_DNA"/>
</dbReference>
<organism evidence="3 4">
    <name type="scientific">Adineta steineri</name>
    <dbReference type="NCBI Taxonomy" id="433720"/>
    <lineage>
        <taxon>Eukaryota</taxon>
        <taxon>Metazoa</taxon>
        <taxon>Spiralia</taxon>
        <taxon>Gnathifera</taxon>
        <taxon>Rotifera</taxon>
        <taxon>Eurotatoria</taxon>
        <taxon>Bdelloidea</taxon>
        <taxon>Adinetida</taxon>
        <taxon>Adinetidae</taxon>
        <taxon>Adineta</taxon>
    </lineage>
</organism>
<dbReference type="Proteomes" id="UP000663844">
    <property type="component" value="Unassembled WGS sequence"/>
</dbReference>
<evidence type="ECO:0000313" key="3">
    <source>
        <dbReference type="EMBL" id="CAF4166568.1"/>
    </source>
</evidence>
<protein>
    <recommendedName>
        <fullName evidence="2">Apple domain-containing protein</fullName>
    </recommendedName>
</protein>
<feature type="domain" description="Apple" evidence="2">
    <location>
        <begin position="21"/>
        <end position="93"/>
    </location>
</feature>
<accession>A0A819Z1C9</accession>
<feature type="compositionally biased region" description="Low complexity" evidence="1">
    <location>
        <begin position="102"/>
        <end position="123"/>
    </location>
</feature>
<gene>
    <name evidence="3" type="ORF">OXD698_LOCUS38918</name>
</gene>
<name>A0A819Z1C9_9BILA</name>
<evidence type="ECO:0000313" key="4">
    <source>
        <dbReference type="Proteomes" id="UP000663844"/>
    </source>
</evidence>
<dbReference type="AlphaFoldDB" id="A0A819Z1C9"/>
<feature type="region of interest" description="Disordered" evidence="1">
    <location>
        <begin position="93"/>
        <end position="123"/>
    </location>
</feature>
<comment type="caution">
    <text evidence="3">The sequence shown here is derived from an EMBL/GenBank/DDBJ whole genome shotgun (WGS) entry which is preliminary data.</text>
</comment>
<dbReference type="PROSITE" id="PS50948">
    <property type="entry name" value="PAN"/>
    <property type="match status" value="1"/>
</dbReference>
<evidence type="ECO:0000256" key="1">
    <source>
        <dbReference type="SAM" id="MobiDB-lite"/>
    </source>
</evidence>
<sequence length="371" mass="39343">MCITQAVPEDVRSVKMSLMNCFKFECANTTCLPFINITTQNSMKCQMYCLSQIHCRAASFHRSTSNCEVFTDMSNQNVNMVADMDTVSVNVISGTRFPPEPTTTSTTTTTTTTTSRTTTTSTTTTTTATTTTTTVATTTICPAGYVPTSSGTCVNTLLDFNNCGSVGYVCPSTNSSCSGGTCTTRSVQLVGAVAVSALMGSNFDDSTGVITLPLSITLYNYSSNSITVTSNGVLCLGSCSNSYSATSLPSASFAGPTVFGLWTDLYIYAGTVQGIYYGVSGSAPNRTITFEFMEGTNGNMIFYNQFQIIFYENLPNIVKCFYIVTNCGTRLPTVGVQQSGTGPQITYSAGQLNPVAAGTTITFNTNTGTYT</sequence>
<reference evidence="3" key="1">
    <citation type="submission" date="2021-02" db="EMBL/GenBank/DDBJ databases">
        <authorList>
            <person name="Nowell W R."/>
        </authorList>
    </citation>
    <scope>NUCLEOTIDE SEQUENCE</scope>
</reference>
<dbReference type="InterPro" id="IPR003609">
    <property type="entry name" value="Pan_app"/>
</dbReference>